<dbReference type="RefSeq" id="XP_003402808.1">
    <property type="nucleotide sequence ID" value="XM_003402760.4"/>
</dbReference>
<dbReference type="GO" id="GO:0005634">
    <property type="term" value="C:nucleus"/>
    <property type="evidence" value="ECO:0007669"/>
    <property type="project" value="UniProtKB-SubCell"/>
</dbReference>
<feature type="domain" description="HTH CENPB-type" evidence="3">
    <location>
        <begin position="58"/>
        <end position="130"/>
    </location>
</feature>
<organism evidence="4 5">
    <name type="scientific">Bombus terrestris</name>
    <name type="common">Buff-tailed bumblebee</name>
    <name type="synonym">Apis terrestris</name>
    <dbReference type="NCBI Taxonomy" id="30195"/>
    <lineage>
        <taxon>Eukaryota</taxon>
        <taxon>Metazoa</taxon>
        <taxon>Ecdysozoa</taxon>
        <taxon>Arthropoda</taxon>
        <taxon>Hexapoda</taxon>
        <taxon>Insecta</taxon>
        <taxon>Pterygota</taxon>
        <taxon>Neoptera</taxon>
        <taxon>Endopterygota</taxon>
        <taxon>Hymenoptera</taxon>
        <taxon>Apocrita</taxon>
        <taxon>Aculeata</taxon>
        <taxon>Apoidea</taxon>
        <taxon>Anthophila</taxon>
        <taxon>Apidae</taxon>
        <taxon>Bombus</taxon>
        <taxon>Bombus</taxon>
    </lineage>
</organism>
<dbReference type="InterPro" id="IPR050863">
    <property type="entry name" value="CenT-Element_Derived"/>
</dbReference>
<dbReference type="Gene3D" id="1.10.10.60">
    <property type="entry name" value="Homeodomain-like"/>
    <property type="match status" value="1"/>
</dbReference>
<dbReference type="GeneID" id="100652332"/>
<dbReference type="InterPro" id="IPR004875">
    <property type="entry name" value="DDE_SF_endonuclease_dom"/>
</dbReference>
<dbReference type="PANTHER" id="PTHR19303:SF73">
    <property type="entry name" value="PROTEIN PDC2"/>
    <property type="match status" value="1"/>
</dbReference>
<comment type="subcellular location">
    <subcellularLocation>
        <location evidence="1">Nucleus</location>
    </subcellularLocation>
</comment>
<dbReference type="Pfam" id="PF03221">
    <property type="entry name" value="HTH_Tnp_Tc5"/>
    <property type="match status" value="1"/>
</dbReference>
<dbReference type="KEGG" id="bter:100652332"/>
<evidence type="ECO:0000259" key="3">
    <source>
        <dbReference type="PROSITE" id="PS51253"/>
    </source>
</evidence>
<dbReference type="PANTHER" id="PTHR19303">
    <property type="entry name" value="TRANSPOSON"/>
    <property type="match status" value="1"/>
</dbReference>
<keyword evidence="4" id="KW-1185">Reference proteome</keyword>
<dbReference type="Pfam" id="PF03184">
    <property type="entry name" value="DDE_1"/>
    <property type="match status" value="1"/>
</dbReference>
<dbReference type="InterPro" id="IPR009057">
    <property type="entry name" value="Homeodomain-like_sf"/>
</dbReference>
<reference evidence="5" key="1">
    <citation type="submission" date="2025-08" db="UniProtKB">
        <authorList>
            <consortium name="RefSeq"/>
        </authorList>
    </citation>
    <scope>IDENTIFICATION</scope>
</reference>
<dbReference type="SMART" id="SM00674">
    <property type="entry name" value="CENPB"/>
    <property type="match status" value="1"/>
</dbReference>
<accession>A0A9B0C7D9</accession>
<proteinExistence type="predicted"/>
<evidence type="ECO:0000256" key="1">
    <source>
        <dbReference type="ARBA" id="ARBA00004123"/>
    </source>
</evidence>
<dbReference type="InterPro" id="IPR006600">
    <property type="entry name" value="HTH_CenpB_DNA-bd_dom"/>
</dbReference>
<dbReference type="SUPFAM" id="SSF46689">
    <property type="entry name" value="Homeodomain-like"/>
    <property type="match status" value="1"/>
</dbReference>
<dbReference type="PROSITE" id="PS51253">
    <property type="entry name" value="HTH_CENPB"/>
    <property type="match status" value="1"/>
</dbReference>
<dbReference type="GO" id="GO:0003677">
    <property type="term" value="F:DNA binding"/>
    <property type="evidence" value="ECO:0007669"/>
    <property type="project" value="UniProtKB-KW"/>
</dbReference>
<evidence type="ECO:0000313" key="5">
    <source>
        <dbReference type="RefSeq" id="XP_003402808.1"/>
    </source>
</evidence>
<protein>
    <submittedName>
        <fullName evidence="5">Jerky protein homolog-like</fullName>
    </submittedName>
</protein>
<gene>
    <name evidence="5" type="primary">LOC100652332</name>
</gene>
<name>A0A9B0C7D9_BOMTE</name>
<keyword evidence="2" id="KW-0238">DNA-binding</keyword>
<dbReference type="AlphaFoldDB" id="A0A9B0C7D9"/>
<dbReference type="OrthoDB" id="7698582at2759"/>
<evidence type="ECO:0000313" key="4">
    <source>
        <dbReference type="Proteomes" id="UP000835206"/>
    </source>
</evidence>
<sequence>MTSRRRPVYLTIAEKYEIICMRVKGNIRQVMMTKYGIVPSTLHIILANSEKIKKQHMTISSLRRRRIRDLERVLYHWYLRCKERKVEITGADIQRKALEINKEINGNPNFKPSNSWLQKFKERHRITTWDIRGNTPFVKTLGEGNSFIKTFNCTLESRRFKMENVYNAVYTTLMWKAVPENTCIFKNAKSKESIKMCEDYVTALFCANATGCHKLPVLIIGNHSTFCSFETNAFTTIYRSNIGASMDSTIFKQWFKEHFLESVKGRQQENKREVKYLLLLDNTPLLHDINDIYHMDPLVTVIMTTSDVSSNRQPMNRGIIKCFKRMYRIELLKSIRPLSIFNTVEEMIDLHKELRMWDCCRIVHDAWSLVDKEILINSWDGLLRPPDMGSIIRTGIWNADILKAIAFLRRLPGCERCEQNDVLNWFNIDNGYDIVKKICTDEVLREFENNTLGRENINICRDEVGPSQAKI</sequence>
<evidence type="ECO:0000256" key="2">
    <source>
        <dbReference type="ARBA" id="ARBA00023125"/>
    </source>
</evidence>
<dbReference type="Proteomes" id="UP000835206">
    <property type="component" value="Unplaced"/>
</dbReference>